<protein>
    <submittedName>
        <fullName evidence="2">Uncharacterized protein</fullName>
    </submittedName>
</protein>
<keyword evidence="3" id="KW-1185">Reference proteome</keyword>
<proteinExistence type="predicted"/>
<dbReference type="Proteomes" id="UP000265520">
    <property type="component" value="Unassembled WGS sequence"/>
</dbReference>
<evidence type="ECO:0000313" key="2">
    <source>
        <dbReference type="EMBL" id="MCI36505.1"/>
    </source>
</evidence>
<feature type="compositionally biased region" description="Basic and acidic residues" evidence="1">
    <location>
        <begin position="49"/>
        <end position="73"/>
    </location>
</feature>
<reference evidence="2 3" key="1">
    <citation type="journal article" date="2018" name="Front. Plant Sci.">
        <title>Red Clover (Trifolium pratense) and Zigzag Clover (T. medium) - A Picture of Genomic Similarities and Differences.</title>
        <authorList>
            <person name="Dluhosova J."/>
            <person name="Istvanek J."/>
            <person name="Nedelnik J."/>
            <person name="Repkova J."/>
        </authorList>
    </citation>
    <scope>NUCLEOTIDE SEQUENCE [LARGE SCALE GENOMIC DNA]</scope>
    <source>
        <strain evidence="3">cv. 10/8</strain>
        <tissue evidence="2">Leaf</tissue>
    </source>
</reference>
<organism evidence="2 3">
    <name type="scientific">Trifolium medium</name>
    <dbReference type="NCBI Taxonomy" id="97028"/>
    <lineage>
        <taxon>Eukaryota</taxon>
        <taxon>Viridiplantae</taxon>
        <taxon>Streptophyta</taxon>
        <taxon>Embryophyta</taxon>
        <taxon>Tracheophyta</taxon>
        <taxon>Spermatophyta</taxon>
        <taxon>Magnoliopsida</taxon>
        <taxon>eudicotyledons</taxon>
        <taxon>Gunneridae</taxon>
        <taxon>Pentapetalae</taxon>
        <taxon>rosids</taxon>
        <taxon>fabids</taxon>
        <taxon>Fabales</taxon>
        <taxon>Fabaceae</taxon>
        <taxon>Papilionoideae</taxon>
        <taxon>50 kb inversion clade</taxon>
        <taxon>NPAAA clade</taxon>
        <taxon>Hologalegina</taxon>
        <taxon>IRL clade</taxon>
        <taxon>Trifolieae</taxon>
        <taxon>Trifolium</taxon>
    </lineage>
</organism>
<feature type="region of interest" description="Disordered" evidence="1">
    <location>
        <begin position="35"/>
        <end position="80"/>
    </location>
</feature>
<dbReference type="AlphaFoldDB" id="A0A392RLT6"/>
<evidence type="ECO:0000313" key="3">
    <source>
        <dbReference type="Proteomes" id="UP000265520"/>
    </source>
</evidence>
<sequence>MTQEVPSATKDVIPLKVQSELAIVVPKQLQENVHDNYAEGDIHSGCNEQDPHIDSNKHNSSNDRNSEPDKDDNADAAPVA</sequence>
<feature type="non-terminal residue" evidence="2">
    <location>
        <position position="80"/>
    </location>
</feature>
<dbReference type="EMBL" id="LXQA010234397">
    <property type="protein sequence ID" value="MCI36505.1"/>
    <property type="molecule type" value="Genomic_DNA"/>
</dbReference>
<comment type="caution">
    <text evidence="2">The sequence shown here is derived from an EMBL/GenBank/DDBJ whole genome shotgun (WGS) entry which is preliminary data.</text>
</comment>
<name>A0A392RLT6_9FABA</name>
<evidence type="ECO:0000256" key="1">
    <source>
        <dbReference type="SAM" id="MobiDB-lite"/>
    </source>
</evidence>
<accession>A0A392RLT6</accession>